<proteinExistence type="predicted"/>
<organism evidence="2 3">
    <name type="scientific">Streptomyces venezuelae</name>
    <dbReference type="NCBI Taxonomy" id="54571"/>
    <lineage>
        <taxon>Bacteria</taxon>
        <taxon>Bacillati</taxon>
        <taxon>Actinomycetota</taxon>
        <taxon>Actinomycetes</taxon>
        <taxon>Kitasatosporales</taxon>
        <taxon>Streptomycetaceae</taxon>
        <taxon>Streptomyces</taxon>
    </lineage>
</organism>
<protein>
    <submittedName>
        <fullName evidence="2">Uncharacterized protein</fullName>
    </submittedName>
</protein>
<dbReference type="EMBL" id="CP029192">
    <property type="protein sequence ID" value="QES32459.1"/>
    <property type="molecule type" value="Genomic_DNA"/>
</dbReference>
<feature type="transmembrane region" description="Helical" evidence="1">
    <location>
        <begin position="104"/>
        <end position="128"/>
    </location>
</feature>
<feature type="transmembrane region" description="Helical" evidence="1">
    <location>
        <begin position="6"/>
        <end position="28"/>
    </location>
</feature>
<keyword evidence="1" id="KW-1133">Transmembrane helix</keyword>
<evidence type="ECO:0000256" key="1">
    <source>
        <dbReference type="SAM" id="Phobius"/>
    </source>
</evidence>
<evidence type="ECO:0000313" key="3">
    <source>
        <dbReference type="Proteomes" id="UP000322927"/>
    </source>
</evidence>
<dbReference type="RefSeq" id="WP_150214112.1">
    <property type="nucleotide sequence ID" value="NZ_CP029192.1"/>
</dbReference>
<dbReference type="OrthoDB" id="10017184at2"/>
<evidence type="ECO:0000313" key="2">
    <source>
        <dbReference type="EMBL" id="QES32459.1"/>
    </source>
</evidence>
<reference evidence="2 3" key="1">
    <citation type="submission" date="2018-05" db="EMBL/GenBank/DDBJ databases">
        <title>Streptomyces venezuelae.</title>
        <authorList>
            <person name="Kim W."/>
            <person name="Lee N."/>
            <person name="Cho B.-K."/>
        </authorList>
    </citation>
    <scope>NUCLEOTIDE SEQUENCE [LARGE SCALE GENOMIC DNA]</scope>
    <source>
        <strain evidence="2 3">ATCC 14584</strain>
    </source>
</reference>
<dbReference type="Proteomes" id="UP000322927">
    <property type="component" value="Chromosome"/>
</dbReference>
<feature type="transmembrane region" description="Helical" evidence="1">
    <location>
        <begin position="140"/>
        <end position="159"/>
    </location>
</feature>
<accession>A0A5P2BVK1</accession>
<name>A0A5P2BVK1_STRVZ</name>
<gene>
    <name evidence="2" type="ORF">DEJ48_02715</name>
</gene>
<sequence length="199" mass="22307">MAAEMTEAFAATVAAVAPVVLLVAVVEVGGHERLRRERAQRMAEAWVQGMEERPDWDETDRRIARLRFVLTWVELYPWLARLAARRMGVKAGWSTAGLDNWVRLASLLLWTTVMGAQVVAMVVALSALRDPGSMHPLADDICMLCVVLGVAWVAMWPLIRVVAADGRAVLRVLGERDRRSNPVTRKVQEEIDRLEAERQ</sequence>
<keyword evidence="1" id="KW-0472">Membrane</keyword>
<dbReference type="AlphaFoldDB" id="A0A5P2BVK1"/>
<keyword evidence="1" id="KW-0812">Transmembrane</keyword>